<keyword evidence="3" id="KW-1185">Reference proteome</keyword>
<keyword evidence="1" id="KW-0812">Transmembrane</keyword>
<evidence type="ECO:0000313" key="2">
    <source>
        <dbReference type="EMBL" id="RDH33329.1"/>
    </source>
</evidence>
<dbReference type="GeneID" id="38134711"/>
<protein>
    <submittedName>
        <fullName evidence="2">Uncharacterized protein</fullName>
    </submittedName>
</protein>
<dbReference type="AlphaFoldDB" id="A0A3F3Q288"/>
<keyword evidence="1" id="KW-0472">Membrane</keyword>
<proteinExistence type="predicted"/>
<feature type="transmembrane region" description="Helical" evidence="1">
    <location>
        <begin position="6"/>
        <end position="26"/>
    </location>
</feature>
<organism evidence="2 3">
    <name type="scientific">Aspergillus welwitschiae</name>
    <dbReference type="NCBI Taxonomy" id="1341132"/>
    <lineage>
        <taxon>Eukaryota</taxon>
        <taxon>Fungi</taxon>
        <taxon>Dikarya</taxon>
        <taxon>Ascomycota</taxon>
        <taxon>Pezizomycotina</taxon>
        <taxon>Eurotiomycetes</taxon>
        <taxon>Eurotiomycetidae</taxon>
        <taxon>Eurotiales</taxon>
        <taxon>Aspergillaceae</taxon>
        <taxon>Aspergillus</taxon>
        <taxon>Aspergillus subgen. Circumdati</taxon>
    </lineage>
</organism>
<evidence type="ECO:0000313" key="3">
    <source>
        <dbReference type="Proteomes" id="UP000253729"/>
    </source>
</evidence>
<dbReference type="RefSeq" id="XP_026626351.1">
    <property type="nucleotide sequence ID" value="XM_026766355.1"/>
</dbReference>
<dbReference type="EMBL" id="KZ852047">
    <property type="protein sequence ID" value="RDH33329.1"/>
    <property type="molecule type" value="Genomic_DNA"/>
</dbReference>
<evidence type="ECO:0000256" key="1">
    <source>
        <dbReference type="SAM" id="Phobius"/>
    </source>
</evidence>
<accession>A0A3F3Q288</accession>
<name>A0A3F3Q288_9EURO</name>
<gene>
    <name evidence="2" type="ORF">BDQ94DRAFT_143955</name>
</gene>
<reference evidence="2 3" key="1">
    <citation type="submission" date="2018-07" db="EMBL/GenBank/DDBJ databases">
        <title>The genomes of Aspergillus section Nigri reveals drivers in fungal speciation.</title>
        <authorList>
            <consortium name="DOE Joint Genome Institute"/>
            <person name="Vesth T.C."/>
            <person name="Nybo J."/>
            <person name="Theobald S."/>
            <person name="Brandl J."/>
            <person name="Frisvad J.C."/>
            <person name="Nielsen K.F."/>
            <person name="Lyhne E.K."/>
            <person name="Kogle M.E."/>
            <person name="Kuo A."/>
            <person name="Riley R."/>
            <person name="Clum A."/>
            <person name="Nolan M."/>
            <person name="Lipzen A."/>
            <person name="Salamov A."/>
            <person name="Henrissat B."/>
            <person name="Wiebenga A."/>
            <person name="De vries R.P."/>
            <person name="Grigoriev I.V."/>
            <person name="Mortensen U.H."/>
            <person name="Andersen M.R."/>
            <person name="Baker S.E."/>
        </authorList>
    </citation>
    <scope>NUCLEOTIDE SEQUENCE [LARGE SCALE GENOMIC DNA]</scope>
    <source>
        <strain evidence="2 3">CBS 139.54b</strain>
    </source>
</reference>
<dbReference type="Proteomes" id="UP000253729">
    <property type="component" value="Unassembled WGS sequence"/>
</dbReference>
<keyword evidence="1" id="KW-1133">Transmembrane helix</keyword>
<sequence>MLSEHVSLEVIVIFDVGLGLLEGLYVGENYIVDLMMVISWRRIFGTTFPWTW</sequence>